<protein>
    <recommendedName>
        <fullName evidence="4">DUF304 domain-containing protein</fullName>
    </recommendedName>
</protein>
<evidence type="ECO:0008006" key="4">
    <source>
        <dbReference type="Google" id="ProtNLM"/>
    </source>
</evidence>
<dbReference type="EMBL" id="AQGV01000014">
    <property type="protein sequence ID" value="MBE0369886.1"/>
    <property type="molecule type" value="Genomic_DNA"/>
</dbReference>
<keyword evidence="1" id="KW-1133">Transmembrane helix</keyword>
<sequence length="131" mass="15052">MKTIDLTVNWIFYGVLFLLCFVIYGASQTFPALANILIITSYLFLSGVILSLYLAVVNRRYVHVDKAGLSYSLGLKTQYIPCDTIENIRVTRIMFIKILEISLPNNRKTQFYSWSISADELERTRSILNSK</sequence>
<dbReference type="RefSeq" id="WP_192509072.1">
    <property type="nucleotide sequence ID" value="NZ_AQGV01000014.1"/>
</dbReference>
<comment type="caution">
    <text evidence="2">The sequence shown here is derived from an EMBL/GenBank/DDBJ whole genome shotgun (WGS) entry which is preliminary data.</text>
</comment>
<keyword evidence="3" id="KW-1185">Reference proteome</keyword>
<keyword evidence="1" id="KW-0472">Membrane</keyword>
<gene>
    <name evidence="2" type="ORF">PAUR_a4479</name>
</gene>
<organism evidence="2 3">
    <name type="scientific">Pseudoalteromonas aurantia 208</name>
    <dbReference type="NCBI Taxonomy" id="1314867"/>
    <lineage>
        <taxon>Bacteria</taxon>
        <taxon>Pseudomonadati</taxon>
        <taxon>Pseudomonadota</taxon>
        <taxon>Gammaproteobacteria</taxon>
        <taxon>Alteromonadales</taxon>
        <taxon>Pseudoalteromonadaceae</taxon>
        <taxon>Pseudoalteromonas</taxon>
    </lineage>
</organism>
<accession>A0ABR9EFZ1</accession>
<keyword evidence="1" id="KW-0812">Transmembrane</keyword>
<evidence type="ECO:0000313" key="3">
    <source>
        <dbReference type="Proteomes" id="UP000615755"/>
    </source>
</evidence>
<proteinExistence type="predicted"/>
<reference evidence="2 3" key="1">
    <citation type="submission" date="2015-03" db="EMBL/GenBank/DDBJ databases">
        <title>Genome sequence of Pseudoalteromonas aurantia.</title>
        <authorList>
            <person name="Xie B.-B."/>
            <person name="Rong J.-C."/>
            <person name="Qin Q.-L."/>
            <person name="Zhang Y.-Z."/>
        </authorList>
    </citation>
    <scope>NUCLEOTIDE SEQUENCE [LARGE SCALE GENOMIC DNA]</scope>
    <source>
        <strain evidence="2 3">208</strain>
    </source>
</reference>
<dbReference type="Proteomes" id="UP000615755">
    <property type="component" value="Unassembled WGS sequence"/>
</dbReference>
<evidence type="ECO:0000313" key="2">
    <source>
        <dbReference type="EMBL" id="MBE0369886.1"/>
    </source>
</evidence>
<feature type="transmembrane region" description="Helical" evidence="1">
    <location>
        <begin position="32"/>
        <end position="56"/>
    </location>
</feature>
<evidence type="ECO:0000256" key="1">
    <source>
        <dbReference type="SAM" id="Phobius"/>
    </source>
</evidence>
<name>A0ABR9EFZ1_9GAMM</name>
<feature type="transmembrane region" description="Helical" evidence="1">
    <location>
        <begin position="7"/>
        <end position="26"/>
    </location>
</feature>